<evidence type="ECO:0000313" key="1">
    <source>
        <dbReference type="EMBL" id="TGY33897.1"/>
    </source>
</evidence>
<gene>
    <name evidence="1" type="ORF">E5352_11010</name>
</gene>
<dbReference type="InterPro" id="IPR009858">
    <property type="entry name" value="DUF1415"/>
</dbReference>
<sequence>MNDDSFTDATAPDGPDVIAETRTWLEQIVIGLNLCPFAKAVYVKNQVRFVLSDATTPEALVEQLAEELVLLRDTPAEQIDTTLIVHPDVLTDFLDYNDFLDNADAAIEALDLQGILQVASFHPQYQFAGVAPDDVSNYTNRAPYPTLHLLREDSVERAVAAFPDPDVIVERNIETLDKLGVEGWTRLLGRKDTPPCH</sequence>
<reference evidence="1 2" key="1">
    <citation type="submission" date="2019-04" db="EMBL/GenBank/DDBJ databases">
        <title>Microbes associate with the intestines of laboratory mice.</title>
        <authorList>
            <person name="Navarre W."/>
            <person name="Wong E."/>
            <person name="Huang K."/>
            <person name="Tropini C."/>
            <person name="Ng K."/>
            <person name="Yu B."/>
        </authorList>
    </citation>
    <scope>NUCLEOTIDE SEQUENCE [LARGE SCALE GENOMIC DNA]</scope>
    <source>
        <strain evidence="1 2">NM62_B4-13</strain>
    </source>
</reference>
<comment type="caution">
    <text evidence="1">The sequence shown here is derived from an EMBL/GenBank/DDBJ whole genome shotgun (WGS) entry which is preliminary data.</text>
</comment>
<evidence type="ECO:0000313" key="2">
    <source>
        <dbReference type="Proteomes" id="UP000306631"/>
    </source>
</evidence>
<protein>
    <submittedName>
        <fullName evidence="1">DUF1415 domain-containing protein</fullName>
    </submittedName>
</protein>
<dbReference type="RefSeq" id="WP_017357237.1">
    <property type="nucleotide sequence ID" value="NZ_SRYW01000008.1"/>
</dbReference>
<dbReference type="AlphaFoldDB" id="A0A4S2CXY1"/>
<dbReference type="Proteomes" id="UP000306631">
    <property type="component" value="Unassembled WGS sequence"/>
</dbReference>
<dbReference type="EMBL" id="SRYW01000008">
    <property type="protein sequence ID" value="TGY33897.1"/>
    <property type="molecule type" value="Genomic_DNA"/>
</dbReference>
<proteinExistence type="predicted"/>
<dbReference type="OrthoDB" id="277390at2"/>
<organism evidence="1 2">
    <name type="scientific">Stenotrophomonas maltophilia</name>
    <name type="common">Pseudomonas maltophilia</name>
    <name type="synonym">Xanthomonas maltophilia</name>
    <dbReference type="NCBI Taxonomy" id="40324"/>
    <lineage>
        <taxon>Bacteria</taxon>
        <taxon>Pseudomonadati</taxon>
        <taxon>Pseudomonadota</taxon>
        <taxon>Gammaproteobacteria</taxon>
        <taxon>Lysobacterales</taxon>
        <taxon>Lysobacteraceae</taxon>
        <taxon>Stenotrophomonas</taxon>
        <taxon>Stenotrophomonas maltophilia group</taxon>
    </lineage>
</organism>
<dbReference type="Pfam" id="PF07209">
    <property type="entry name" value="DUF1415"/>
    <property type="match status" value="1"/>
</dbReference>
<accession>A0A4S2CXY1</accession>
<name>A0A4S2CXY1_STEMA</name>